<keyword evidence="2" id="KW-1185">Reference proteome</keyword>
<sequence length="213" mass="24919">MSFLKPSALFHFLIMCSSFFHEFLRSLWSSVVDRVARRRSTLRWWPSREALKRFLVMAFVWSFLMFVEIRFIQSSSMYPALCVGDRIIAEKVSYYFKSPDIEDIVLFRAPKNLQDMGFRKDEVIIKRIVAKAGDLIEVNHGLVYINGIAQEEDFIAEQPTYRMNPTYVPKGHVYVMGDNRNNSCDSHVWGPLPIKLVRRNLRDPFGKIRDSSL</sequence>
<name>A0ACC2KW46_PERAE</name>
<protein>
    <submittedName>
        <fullName evidence="1">Uncharacterized protein</fullName>
    </submittedName>
</protein>
<proteinExistence type="predicted"/>
<dbReference type="EMBL" id="CM056819">
    <property type="protein sequence ID" value="KAJ8625429.1"/>
    <property type="molecule type" value="Genomic_DNA"/>
</dbReference>
<evidence type="ECO:0000313" key="2">
    <source>
        <dbReference type="Proteomes" id="UP001234297"/>
    </source>
</evidence>
<organism evidence="1 2">
    <name type="scientific">Persea americana</name>
    <name type="common">Avocado</name>
    <dbReference type="NCBI Taxonomy" id="3435"/>
    <lineage>
        <taxon>Eukaryota</taxon>
        <taxon>Viridiplantae</taxon>
        <taxon>Streptophyta</taxon>
        <taxon>Embryophyta</taxon>
        <taxon>Tracheophyta</taxon>
        <taxon>Spermatophyta</taxon>
        <taxon>Magnoliopsida</taxon>
        <taxon>Magnoliidae</taxon>
        <taxon>Laurales</taxon>
        <taxon>Lauraceae</taxon>
        <taxon>Persea</taxon>
    </lineage>
</organism>
<evidence type="ECO:0000313" key="1">
    <source>
        <dbReference type="EMBL" id="KAJ8625429.1"/>
    </source>
</evidence>
<dbReference type="Proteomes" id="UP001234297">
    <property type="component" value="Chromosome 11"/>
</dbReference>
<gene>
    <name evidence="1" type="ORF">MRB53_033959</name>
</gene>
<comment type="caution">
    <text evidence="1">The sequence shown here is derived from an EMBL/GenBank/DDBJ whole genome shotgun (WGS) entry which is preliminary data.</text>
</comment>
<reference evidence="1 2" key="1">
    <citation type="journal article" date="2022" name="Hortic Res">
        <title>A haplotype resolved chromosomal level avocado genome allows analysis of novel avocado genes.</title>
        <authorList>
            <person name="Nath O."/>
            <person name="Fletcher S.J."/>
            <person name="Hayward A."/>
            <person name="Shaw L.M."/>
            <person name="Masouleh A.K."/>
            <person name="Furtado A."/>
            <person name="Henry R.J."/>
            <person name="Mitter N."/>
        </authorList>
    </citation>
    <scope>NUCLEOTIDE SEQUENCE [LARGE SCALE GENOMIC DNA]</scope>
    <source>
        <strain evidence="2">cv. Hass</strain>
    </source>
</reference>
<accession>A0ACC2KW46</accession>